<evidence type="ECO:0000256" key="1">
    <source>
        <dbReference type="ARBA" id="ARBA00000491"/>
    </source>
</evidence>
<evidence type="ECO:0000259" key="11">
    <source>
        <dbReference type="Pfam" id="PF00694"/>
    </source>
</evidence>
<feature type="domain" description="Aconitase A/isopropylmalate dehydratase small subunit swivel" evidence="11">
    <location>
        <begin position="1"/>
        <end position="132"/>
    </location>
</feature>
<evidence type="ECO:0000256" key="4">
    <source>
        <dbReference type="ARBA" id="ARBA00009845"/>
    </source>
</evidence>
<comment type="caution">
    <text evidence="12">The sequence shown here is derived from an EMBL/GenBank/DDBJ whole genome shotgun (WGS) entry which is preliminary data.</text>
</comment>
<dbReference type="RefSeq" id="WP_058767703.1">
    <property type="nucleotide sequence ID" value="NZ_QRDL01000005.1"/>
</dbReference>
<dbReference type="Pfam" id="PF00694">
    <property type="entry name" value="Aconitase_C"/>
    <property type="match status" value="1"/>
</dbReference>
<evidence type="ECO:0000256" key="8">
    <source>
        <dbReference type="ARBA" id="ARBA00023239"/>
    </source>
</evidence>
<dbReference type="EC" id="4.2.1.33" evidence="10"/>
<dbReference type="InterPro" id="IPR033940">
    <property type="entry name" value="IPMI_Swivel"/>
</dbReference>
<comment type="function">
    <text evidence="2 10">Catalyzes the isomerization between 2-isopropylmalate and 3-isopropylmalate, via the formation of 2-isopropylmaleate.</text>
</comment>
<evidence type="ECO:0000256" key="6">
    <source>
        <dbReference type="ARBA" id="ARBA00022430"/>
    </source>
</evidence>
<proteinExistence type="inferred from homology"/>
<dbReference type="UniPathway" id="UPA00048">
    <property type="reaction ID" value="UER00071"/>
</dbReference>
<dbReference type="InterPro" id="IPR050075">
    <property type="entry name" value="LeuD"/>
</dbReference>
<accession>A0A3D9EH04</accession>
<evidence type="ECO:0000313" key="13">
    <source>
        <dbReference type="Proteomes" id="UP000256988"/>
    </source>
</evidence>
<evidence type="ECO:0000313" key="12">
    <source>
        <dbReference type="EMBL" id="RED01685.1"/>
    </source>
</evidence>
<dbReference type="AlphaFoldDB" id="A0A3D9EH04"/>
<dbReference type="GO" id="GO:0009098">
    <property type="term" value="P:L-leucine biosynthetic process"/>
    <property type="evidence" value="ECO:0007669"/>
    <property type="project" value="UniProtKB-UniRule"/>
</dbReference>
<dbReference type="Gene3D" id="3.20.19.10">
    <property type="entry name" value="Aconitase, domain 4"/>
    <property type="match status" value="1"/>
</dbReference>
<evidence type="ECO:0000256" key="10">
    <source>
        <dbReference type="HAMAP-Rule" id="MF_01031"/>
    </source>
</evidence>
<dbReference type="NCBIfam" id="TIGR00171">
    <property type="entry name" value="leuD"/>
    <property type="match status" value="1"/>
</dbReference>
<dbReference type="EMBL" id="QRDL01000005">
    <property type="protein sequence ID" value="RED01685.1"/>
    <property type="molecule type" value="Genomic_DNA"/>
</dbReference>
<dbReference type="InterPro" id="IPR015928">
    <property type="entry name" value="Aconitase/3IPM_dehydase_swvl"/>
</dbReference>
<protein>
    <recommendedName>
        <fullName evidence="10">3-isopropylmalate dehydratase small subunit</fullName>
        <ecNumber evidence="10">4.2.1.33</ecNumber>
    </recommendedName>
    <alternativeName>
        <fullName evidence="10">Alpha-IPM isomerase</fullName>
        <shortName evidence="10">IPMI</shortName>
    </alternativeName>
    <alternativeName>
        <fullName evidence="10">Isopropylmalate isomerase</fullName>
    </alternativeName>
</protein>
<evidence type="ECO:0000256" key="5">
    <source>
        <dbReference type="ARBA" id="ARBA00011271"/>
    </source>
</evidence>
<sequence length="212" mass="23679">MRPFVREQGQIALLDRNNVDTDAILPKQFMKSIHRTGFGPFAFDEWRYLDVGELGMDCSKRPLNPDFELNESKYAGANILVTRANFGCGSSREHAPWALSEYGFRAIIAESFAEIFKGNCLKNGILTVTLPKVVIDQIFIEARAASAYEVVVDLESRSVSLPGGSLVSFDIESNIREKLLNGWDAIDLTLSHCTSINAFENARRAALPWLFD</sequence>
<reference evidence="12 13" key="1">
    <citation type="submission" date="2018-07" db="EMBL/GenBank/DDBJ databases">
        <title>Genome sequencing of rice bacterial endophytes.</title>
        <authorList>
            <person name="Venturi V."/>
        </authorList>
    </citation>
    <scope>NUCLEOTIDE SEQUENCE [LARGE SCALE GENOMIC DNA]</scope>
    <source>
        <strain evidence="12 13">AG1002</strain>
    </source>
</reference>
<keyword evidence="8 10" id="KW-0456">Lyase</keyword>
<evidence type="ECO:0000256" key="3">
    <source>
        <dbReference type="ARBA" id="ARBA00004729"/>
    </source>
</evidence>
<evidence type="ECO:0000256" key="2">
    <source>
        <dbReference type="ARBA" id="ARBA00002695"/>
    </source>
</evidence>
<dbReference type="CDD" id="cd01577">
    <property type="entry name" value="IPMI_Swivel"/>
    <property type="match status" value="1"/>
</dbReference>
<comment type="catalytic activity">
    <reaction evidence="1 10">
        <text>(2R,3S)-3-isopropylmalate = (2S)-2-isopropylmalate</text>
        <dbReference type="Rhea" id="RHEA:32287"/>
        <dbReference type="ChEBI" id="CHEBI:1178"/>
        <dbReference type="ChEBI" id="CHEBI:35121"/>
        <dbReference type="EC" id="4.2.1.33"/>
    </reaction>
</comment>
<dbReference type="GO" id="GO:0009316">
    <property type="term" value="C:3-isopropylmalate dehydratase complex"/>
    <property type="evidence" value="ECO:0007669"/>
    <property type="project" value="InterPro"/>
</dbReference>
<dbReference type="Proteomes" id="UP000256988">
    <property type="component" value="Unassembled WGS sequence"/>
</dbReference>
<dbReference type="HAMAP" id="MF_01031">
    <property type="entry name" value="LeuD_type1"/>
    <property type="match status" value="1"/>
</dbReference>
<comment type="similarity">
    <text evidence="4 10">Belongs to the LeuD family. LeuD type 1 subfamily.</text>
</comment>
<dbReference type="InterPro" id="IPR004431">
    <property type="entry name" value="3-IsopropMal_deHydase_ssu"/>
</dbReference>
<comment type="pathway">
    <text evidence="3 10">Amino-acid biosynthesis; L-leucine biosynthesis; L-leucine from 3-methyl-2-oxobutanoate: step 2/4.</text>
</comment>
<gene>
    <name evidence="10" type="primary">leuD</name>
    <name evidence="12" type="ORF">DFO60_3303</name>
</gene>
<dbReference type="InterPro" id="IPR000573">
    <property type="entry name" value="AconitaseA/IPMdHydase_ssu_swvl"/>
</dbReference>
<dbReference type="NCBIfam" id="NF002458">
    <property type="entry name" value="PRK01641.1"/>
    <property type="match status" value="1"/>
</dbReference>
<organism evidence="12 13">
    <name type="scientific">Ectopseudomonas oleovorans</name>
    <name type="common">Pseudomonas oleovorans</name>
    <dbReference type="NCBI Taxonomy" id="301"/>
    <lineage>
        <taxon>Bacteria</taxon>
        <taxon>Pseudomonadati</taxon>
        <taxon>Pseudomonadota</taxon>
        <taxon>Gammaproteobacteria</taxon>
        <taxon>Pseudomonadales</taxon>
        <taxon>Pseudomonadaceae</taxon>
        <taxon>Ectopseudomonas</taxon>
    </lineage>
</organism>
<name>A0A3D9EH04_ECTOL</name>
<evidence type="ECO:0000256" key="7">
    <source>
        <dbReference type="ARBA" id="ARBA00022605"/>
    </source>
</evidence>
<comment type="subunit">
    <text evidence="5 10">Heterodimer of LeuC and LeuD.</text>
</comment>
<dbReference type="PANTHER" id="PTHR43345">
    <property type="entry name" value="3-ISOPROPYLMALATE DEHYDRATASE SMALL SUBUNIT 2-RELATED-RELATED"/>
    <property type="match status" value="1"/>
</dbReference>
<keyword evidence="7 10" id="KW-0028">Amino-acid biosynthesis</keyword>
<evidence type="ECO:0000256" key="9">
    <source>
        <dbReference type="ARBA" id="ARBA00023304"/>
    </source>
</evidence>
<keyword evidence="6 10" id="KW-0432">Leucine biosynthesis</keyword>
<dbReference type="FunFam" id="3.20.19.10:FF:000003">
    <property type="entry name" value="3-isopropylmalate dehydratase small subunit"/>
    <property type="match status" value="1"/>
</dbReference>
<keyword evidence="9 10" id="KW-0100">Branched-chain amino acid biosynthesis</keyword>
<dbReference type="SUPFAM" id="SSF52016">
    <property type="entry name" value="LeuD/IlvD-like"/>
    <property type="match status" value="1"/>
</dbReference>
<dbReference type="PANTHER" id="PTHR43345:SF5">
    <property type="entry name" value="3-ISOPROPYLMALATE DEHYDRATASE SMALL SUBUNIT"/>
    <property type="match status" value="1"/>
</dbReference>
<dbReference type="GO" id="GO:0003861">
    <property type="term" value="F:3-isopropylmalate dehydratase activity"/>
    <property type="evidence" value="ECO:0007669"/>
    <property type="project" value="UniProtKB-UniRule"/>
</dbReference>